<dbReference type="STRING" id="1185876.BN8_03669"/>
<sequence>MKRVLTVLLTLLTVVSFAQITKNPRRPSLSGAFELGRSDEGLLFVRPKTGVDLLIPSLVPLSVSQVRGLNPTLTNLLPQTIAITDEGKTGVFVLDPNDTTTPDNTGTVLVTAGAKRYKRRYDTWLNPAWFGARPNDTADDAPAIQAAINHAEAIKAGIQIDEGRYVIGSTLVKAESFRGLEMRGRGRVTFAFRNLSTGSACLRIVGGSGYLTENTLQGIDFVGNAGTVAVELSGQCGQKIVACRFDSSATGVLFHNQAANSFTEYCQIDRSDFTGNCLVAVEYKVSSGNDSFHGSGLIGSNTINSKAGGRVIKIGPGCRPYNFPLCFQVWNGSADYVVIENAGYACDAYGHITVENSQPMLLCAGNYIYYTGSLHTFGDNIQGGAFLRCKSTITKNNGSVVGLGIEKNIRLDYSPTNYTVIMPAGSYQVYVNISAPNYEYRAVLYIHASGFPGFLNNPGSVSTPVVLSQFNVGSLGAPGFGIDAAGHLTITNPNYPASGLVAHLSYKQISDYEEGNYPGSHF</sequence>
<dbReference type="Proteomes" id="UP000009309">
    <property type="component" value="Unassembled WGS sequence"/>
</dbReference>
<proteinExistence type="predicted"/>
<name>I2GKR7_9BACT</name>
<evidence type="ECO:0000313" key="2">
    <source>
        <dbReference type="Proteomes" id="UP000009309"/>
    </source>
</evidence>
<protein>
    <recommendedName>
        <fullName evidence="3">Pectate lyase superfamily protein domain-containing protein</fullName>
    </recommendedName>
</protein>
<dbReference type="OrthoDB" id="952859at2"/>
<reference evidence="1 2" key="1">
    <citation type="journal article" date="2012" name="J. Bacteriol.">
        <title>Genome Sequence of the Filamentous Bacterium Fibrisoma limi BUZ 3T.</title>
        <authorList>
            <person name="Filippini M."/>
            <person name="Qi W."/>
            <person name="Jaenicke S."/>
            <person name="Goesmann A."/>
            <person name="Smits T.H."/>
            <person name="Bagheri H.C."/>
        </authorList>
    </citation>
    <scope>NUCLEOTIDE SEQUENCE [LARGE SCALE GENOMIC DNA]</scope>
    <source>
        <strain evidence="2">BUZ 3T</strain>
    </source>
</reference>
<dbReference type="eggNOG" id="COG5434">
    <property type="taxonomic scope" value="Bacteria"/>
</dbReference>
<dbReference type="InterPro" id="IPR012334">
    <property type="entry name" value="Pectin_lyas_fold"/>
</dbReference>
<organism evidence="1 2">
    <name type="scientific">Fibrisoma limi BUZ 3</name>
    <dbReference type="NCBI Taxonomy" id="1185876"/>
    <lineage>
        <taxon>Bacteria</taxon>
        <taxon>Pseudomonadati</taxon>
        <taxon>Bacteroidota</taxon>
        <taxon>Cytophagia</taxon>
        <taxon>Cytophagales</taxon>
        <taxon>Spirosomataceae</taxon>
        <taxon>Fibrisoma</taxon>
    </lineage>
</organism>
<accession>I2GKR7</accession>
<dbReference type="SUPFAM" id="SSF51126">
    <property type="entry name" value="Pectin lyase-like"/>
    <property type="match status" value="1"/>
</dbReference>
<comment type="caution">
    <text evidence="1">The sequence shown here is derived from an EMBL/GenBank/DDBJ whole genome shotgun (WGS) entry which is preliminary data.</text>
</comment>
<dbReference type="RefSeq" id="WP_009283071.1">
    <property type="nucleotide sequence ID" value="NZ_CAIT01000007.1"/>
</dbReference>
<evidence type="ECO:0008006" key="3">
    <source>
        <dbReference type="Google" id="ProtNLM"/>
    </source>
</evidence>
<gene>
    <name evidence="1" type="ORF">BN8_03669</name>
</gene>
<dbReference type="InterPro" id="IPR011050">
    <property type="entry name" value="Pectin_lyase_fold/virulence"/>
</dbReference>
<dbReference type="EMBL" id="CAIT01000007">
    <property type="protein sequence ID" value="CCH54493.1"/>
    <property type="molecule type" value="Genomic_DNA"/>
</dbReference>
<dbReference type="AlphaFoldDB" id="I2GKR7"/>
<evidence type="ECO:0000313" key="1">
    <source>
        <dbReference type="EMBL" id="CCH54493.1"/>
    </source>
</evidence>
<keyword evidence="2" id="KW-1185">Reference proteome</keyword>
<dbReference type="Gene3D" id="2.160.20.10">
    <property type="entry name" value="Single-stranded right-handed beta-helix, Pectin lyase-like"/>
    <property type="match status" value="1"/>
</dbReference>